<keyword evidence="1" id="KW-0472">Membrane</keyword>
<organism evidence="2 3">
    <name type="scientific">Selenobaculum gibii</name>
    <dbReference type="NCBI Taxonomy" id="3054208"/>
    <lineage>
        <taxon>Bacteria</taxon>
        <taxon>Bacillati</taxon>
        <taxon>Bacillota</taxon>
        <taxon>Negativicutes</taxon>
        <taxon>Selenomonadales</taxon>
        <taxon>Selenomonadaceae</taxon>
        <taxon>Selenobaculum</taxon>
    </lineage>
</organism>
<evidence type="ECO:0000313" key="2">
    <source>
        <dbReference type="EMBL" id="WIW71124.1"/>
    </source>
</evidence>
<dbReference type="EMBL" id="CP120678">
    <property type="protein sequence ID" value="WIW71124.1"/>
    <property type="molecule type" value="Genomic_DNA"/>
</dbReference>
<proteinExistence type="predicted"/>
<sequence length="51" mass="5567">MYKLFLVLWLVMAGNLALGYARYVHDDENNKAGAFAVFALVILAAGAVYMA</sequence>
<name>A0A9Y2AHW1_9FIRM</name>
<gene>
    <name evidence="2" type="ORF">P3F81_02000</name>
</gene>
<dbReference type="RefSeq" id="WP_177506108.1">
    <property type="nucleotide sequence ID" value="NZ_CP120678.1"/>
</dbReference>
<keyword evidence="3" id="KW-1185">Reference proteome</keyword>
<feature type="transmembrane region" description="Helical" evidence="1">
    <location>
        <begin position="33"/>
        <end position="50"/>
    </location>
</feature>
<dbReference type="KEGG" id="sgbi:P3F81_02000"/>
<evidence type="ECO:0000256" key="1">
    <source>
        <dbReference type="SAM" id="Phobius"/>
    </source>
</evidence>
<dbReference type="Proteomes" id="UP001243623">
    <property type="component" value="Chromosome"/>
</dbReference>
<protein>
    <submittedName>
        <fullName evidence="2">Uncharacterized protein</fullName>
    </submittedName>
</protein>
<evidence type="ECO:0000313" key="3">
    <source>
        <dbReference type="Proteomes" id="UP001243623"/>
    </source>
</evidence>
<reference evidence="2" key="1">
    <citation type="submission" date="2023-03" db="EMBL/GenBank/DDBJ databases">
        <title>Selenobaculum gbiensis gen. nov. sp. nov., a new bacterium isolated from the gut microbiota of IBD patient.</title>
        <authorList>
            <person name="Yeo S."/>
            <person name="Park H."/>
            <person name="Huh C.S."/>
        </authorList>
    </citation>
    <scope>NUCLEOTIDE SEQUENCE</scope>
    <source>
        <strain evidence="2">ICN-92133</strain>
    </source>
</reference>
<keyword evidence="1" id="KW-0812">Transmembrane</keyword>
<keyword evidence="1" id="KW-1133">Transmembrane helix</keyword>
<accession>A0A9Y2AHW1</accession>
<dbReference type="AlphaFoldDB" id="A0A9Y2AHW1"/>